<evidence type="ECO:0000313" key="6">
    <source>
        <dbReference type="EMBL" id="MEI2453782.1"/>
    </source>
</evidence>
<evidence type="ECO:0000313" key="7">
    <source>
        <dbReference type="Proteomes" id="UP001387215"/>
    </source>
</evidence>
<keyword evidence="2" id="KW-0805">Transcription regulation</keyword>
<dbReference type="Pfam" id="PF00126">
    <property type="entry name" value="HTH_1"/>
    <property type="match status" value="1"/>
</dbReference>
<keyword evidence="3" id="KW-0238">DNA-binding</keyword>
<dbReference type="InterPro" id="IPR036390">
    <property type="entry name" value="WH_DNA-bd_sf"/>
</dbReference>
<keyword evidence="4" id="KW-0804">Transcription</keyword>
<dbReference type="Pfam" id="PF03466">
    <property type="entry name" value="LysR_substrate"/>
    <property type="match status" value="1"/>
</dbReference>
<dbReference type="RefSeq" id="WP_222423747.1">
    <property type="nucleotide sequence ID" value="NZ_JBANDL010000002.1"/>
</dbReference>
<organism evidence="6 7">
    <name type="scientific">Lysobacter firmicutimachus</name>
    <dbReference type="NCBI Taxonomy" id="1792846"/>
    <lineage>
        <taxon>Bacteria</taxon>
        <taxon>Pseudomonadati</taxon>
        <taxon>Pseudomonadota</taxon>
        <taxon>Gammaproteobacteria</taxon>
        <taxon>Lysobacterales</taxon>
        <taxon>Lysobacteraceae</taxon>
        <taxon>Lysobacter</taxon>
    </lineage>
</organism>
<evidence type="ECO:0000256" key="1">
    <source>
        <dbReference type="ARBA" id="ARBA00009437"/>
    </source>
</evidence>
<dbReference type="InterPro" id="IPR058163">
    <property type="entry name" value="LysR-type_TF_proteobact-type"/>
</dbReference>
<dbReference type="InterPro" id="IPR005119">
    <property type="entry name" value="LysR_subst-bd"/>
</dbReference>
<comment type="caution">
    <text evidence="6">The sequence shown here is derived from an EMBL/GenBank/DDBJ whole genome shotgun (WGS) entry which is preliminary data.</text>
</comment>
<dbReference type="PROSITE" id="PS50931">
    <property type="entry name" value="HTH_LYSR"/>
    <property type="match status" value="1"/>
</dbReference>
<evidence type="ECO:0000256" key="2">
    <source>
        <dbReference type="ARBA" id="ARBA00023015"/>
    </source>
</evidence>
<accession>A0ABU8CYP8</accession>
<keyword evidence="7" id="KW-1185">Reference proteome</keyword>
<evidence type="ECO:0000259" key="5">
    <source>
        <dbReference type="PROSITE" id="PS50931"/>
    </source>
</evidence>
<protein>
    <submittedName>
        <fullName evidence="6">LysR substrate-binding domain-containing protein</fullName>
    </submittedName>
</protein>
<dbReference type="EMBL" id="JBANDL010000002">
    <property type="protein sequence ID" value="MEI2453782.1"/>
    <property type="molecule type" value="Genomic_DNA"/>
</dbReference>
<dbReference type="Gene3D" id="3.40.190.290">
    <property type="match status" value="1"/>
</dbReference>
<dbReference type="SUPFAM" id="SSF46785">
    <property type="entry name" value="Winged helix' DNA-binding domain"/>
    <property type="match status" value="1"/>
</dbReference>
<sequence length="310" mass="33612">MDSKSTYVYFAGMLNLNDLVLFATAVEQGGFAAASRRLGVPKSTVSKRVAALEDELGVRLIHRTSRSFVLTDTGQAFHEHARAALIETEAAESVVRRRAAEPSGRVRMTCNVPVAQEYLAPLLPELARRYPRLHLQLDVSDRMVDVVQDGYDIAVRSHFAPLPDSGLIQRQASVEDIVVVAAPAYLAERGEPRTPQELAGHDGLLTGQSGRGAWTLSDAAGATVQVEPQPRMTANEGRVLTAAAVAGMGLTCLPAKICRAELGDGRLRRVLPDWHAGRVTTTLVMPHRRGQLPGVRATVEFLIECLREPA</sequence>
<dbReference type="PANTHER" id="PTHR30537:SF31">
    <property type="entry name" value="TRANSCRIPTIONAL REGULATOR, LYSR FAMILY"/>
    <property type="match status" value="1"/>
</dbReference>
<dbReference type="PANTHER" id="PTHR30537">
    <property type="entry name" value="HTH-TYPE TRANSCRIPTIONAL REGULATOR"/>
    <property type="match status" value="1"/>
</dbReference>
<dbReference type="Gene3D" id="1.10.10.10">
    <property type="entry name" value="Winged helix-like DNA-binding domain superfamily/Winged helix DNA-binding domain"/>
    <property type="match status" value="1"/>
</dbReference>
<comment type="similarity">
    <text evidence="1">Belongs to the LysR transcriptional regulatory family.</text>
</comment>
<evidence type="ECO:0000256" key="4">
    <source>
        <dbReference type="ARBA" id="ARBA00023163"/>
    </source>
</evidence>
<dbReference type="CDD" id="cd08422">
    <property type="entry name" value="PBP2_CrgA_like"/>
    <property type="match status" value="1"/>
</dbReference>
<proteinExistence type="inferred from homology"/>
<dbReference type="InterPro" id="IPR000847">
    <property type="entry name" value="LysR_HTH_N"/>
</dbReference>
<feature type="domain" description="HTH lysR-type" evidence="5">
    <location>
        <begin position="14"/>
        <end position="71"/>
    </location>
</feature>
<name>A0ABU8CYP8_9GAMM</name>
<dbReference type="InterPro" id="IPR036388">
    <property type="entry name" value="WH-like_DNA-bd_sf"/>
</dbReference>
<gene>
    <name evidence="6" type="ORF">V2J18_03715</name>
</gene>
<evidence type="ECO:0000256" key="3">
    <source>
        <dbReference type="ARBA" id="ARBA00023125"/>
    </source>
</evidence>
<reference evidence="6 7" key="1">
    <citation type="submission" date="2024-02" db="EMBL/GenBank/DDBJ databases">
        <title>Lysobacter Genome Sequencing and Mining.</title>
        <authorList>
            <person name="Bierman J."/>
            <person name="Walker M.C."/>
        </authorList>
    </citation>
    <scope>NUCLEOTIDE SEQUENCE [LARGE SCALE GENOMIC DNA]</scope>
    <source>
        <strain evidence="6 7">PB6250</strain>
    </source>
</reference>
<dbReference type="SUPFAM" id="SSF53850">
    <property type="entry name" value="Periplasmic binding protein-like II"/>
    <property type="match status" value="1"/>
</dbReference>
<dbReference type="Proteomes" id="UP001387215">
    <property type="component" value="Unassembled WGS sequence"/>
</dbReference>